<gene>
    <name evidence="1" type="ORF">GCM10007901_01570</name>
</gene>
<name>A0ABQ5XHY4_9GAMM</name>
<dbReference type="Proteomes" id="UP001156670">
    <property type="component" value="Unassembled WGS sequence"/>
</dbReference>
<proteinExistence type="predicted"/>
<sequence length="130" mass="13769">MAINTEGFRVKNGSWKSEASQSVAKQGKQTHSEIVVYNALGQKNAGGPFLIKQDAFPCSECDGKFTGQSISVVFKITANNGSYSADHGLGQVMGAHQFPYYIWYHGGTKTAGTNQAAPAGFPAIPNVANV</sequence>
<accession>A0ABQ5XHY4</accession>
<dbReference type="RefSeq" id="WP_423372967.1">
    <property type="nucleotide sequence ID" value="NZ_CP064031.1"/>
</dbReference>
<evidence type="ECO:0000313" key="1">
    <source>
        <dbReference type="EMBL" id="GLQ91207.1"/>
    </source>
</evidence>
<reference evidence="2" key="1">
    <citation type="journal article" date="2019" name="Int. J. Syst. Evol. Microbiol.">
        <title>The Global Catalogue of Microorganisms (GCM) 10K type strain sequencing project: providing services to taxonomists for standard genome sequencing and annotation.</title>
        <authorList>
            <consortium name="The Broad Institute Genomics Platform"/>
            <consortium name="The Broad Institute Genome Sequencing Center for Infectious Disease"/>
            <person name="Wu L."/>
            <person name="Ma J."/>
        </authorList>
    </citation>
    <scope>NUCLEOTIDE SEQUENCE [LARGE SCALE GENOMIC DNA]</scope>
    <source>
        <strain evidence="2">NBRC 111980</strain>
    </source>
</reference>
<dbReference type="EMBL" id="BSOB01000003">
    <property type="protein sequence ID" value="GLQ91207.1"/>
    <property type="molecule type" value="Genomic_DNA"/>
</dbReference>
<organism evidence="1 2">
    <name type="scientific">Dyella acidisoli</name>
    <dbReference type="NCBI Taxonomy" id="1867834"/>
    <lineage>
        <taxon>Bacteria</taxon>
        <taxon>Pseudomonadati</taxon>
        <taxon>Pseudomonadota</taxon>
        <taxon>Gammaproteobacteria</taxon>
        <taxon>Lysobacterales</taxon>
        <taxon>Rhodanobacteraceae</taxon>
        <taxon>Dyella</taxon>
    </lineage>
</organism>
<comment type="caution">
    <text evidence="1">The sequence shown here is derived from an EMBL/GenBank/DDBJ whole genome shotgun (WGS) entry which is preliminary data.</text>
</comment>
<evidence type="ECO:0000313" key="2">
    <source>
        <dbReference type="Proteomes" id="UP001156670"/>
    </source>
</evidence>
<keyword evidence="2" id="KW-1185">Reference proteome</keyword>
<protein>
    <submittedName>
        <fullName evidence="1">Uncharacterized protein</fullName>
    </submittedName>
</protein>